<feature type="domain" description="NADPH-dependent FMN reductase-like" evidence="3">
    <location>
        <begin position="1"/>
        <end position="101"/>
    </location>
</feature>
<keyword evidence="2" id="KW-0288">FMN</keyword>
<dbReference type="RefSeq" id="WP_084578548.1">
    <property type="nucleotide sequence ID" value="NZ_CP155572.1"/>
</dbReference>
<dbReference type="Pfam" id="PF03358">
    <property type="entry name" value="FMN_red"/>
    <property type="match status" value="1"/>
</dbReference>
<proteinExistence type="predicted"/>
<dbReference type="PANTHER" id="PTHR43278">
    <property type="entry name" value="NAD(P)H-DEPENDENT FMN-CONTAINING OXIDOREDUCTASE YWQN-RELATED"/>
    <property type="match status" value="1"/>
</dbReference>
<dbReference type="InterPro" id="IPR051796">
    <property type="entry name" value="ISF_SsuE-like"/>
</dbReference>
<sequence>MKVIGLVGSPRKNGNIDVLLQKAMEGAEAQGSTTAIYYLNEDNICGCQACGGCKTIGRCVVEDGLSEIFSAIDAADSVIIGSPIYFGRFTAQTALFMDRLFGYLKPDFSSSLGKGKKYSLIFTQNQSDSGTYTNTINAAAQQLEFIGFESGPKPLVGTGLPNAGMVRDNKQLLQDAYNIGKELAHQ</sequence>
<name>A0A1W2F6H3_9FIRM</name>
<evidence type="ECO:0000256" key="1">
    <source>
        <dbReference type="ARBA" id="ARBA00022630"/>
    </source>
</evidence>
<dbReference type="AlphaFoldDB" id="A0A1W2F6H3"/>
<dbReference type="Gene3D" id="3.40.50.360">
    <property type="match status" value="1"/>
</dbReference>
<evidence type="ECO:0000313" key="4">
    <source>
        <dbReference type="EMBL" id="SMD17148.1"/>
    </source>
</evidence>
<dbReference type="STRING" id="112901.SAMN04488500_1483"/>
<dbReference type="InterPro" id="IPR005025">
    <property type="entry name" value="FMN_Rdtase-like_dom"/>
</dbReference>
<gene>
    <name evidence="4" type="ORF">SAMN04488500_1483</name>
</gene>
<keyword evidence="1" id="KW-0285">Flavoprotein</keyword>
<evidence type="ECO:0000256" key="2">
    <source>
        <dbReference type="ARBA" id="ARBA00022643"/>
    </source>
</evidence>
<protein>
    <submittedName>
        <fullName evidence="4">Multimeric flavodoxin WrbA</fullName>
    </submittedName>
</protein>
<dbReference type="GO" id="GO:0016491">
    <property type="term" value="F:oxidoreductase activity"/>
    <property type="evidence" value="ECO:0007669"/>
    <property type="project" value="InterPro"/>
</dbReference>
<dbReference type="SUPFAM" id="SSF52218">
    <property type="entry name" value="Flavoproteins"/>
    <property type="match status" value="1"/>
</dbReference>
<evidence type="ECO:0000259" key="3">
    <source>
        <dbReference type="Pfam" id="PF03358"/>
    </source>
</evidence>
<dbReference type="Proteomes" id="UP000192738">
    <property type="component" value="Unassembled WGS sequence"/>
</dbReference>
<evidence type="ECO:0000313" key="5">
    <source>
        <dbReference type="Proteomes" id="UP000192738"/>
    </source>
</evidence>
<keyword evidence="5" id="KW-1185">Reference proteome</keyword>
<dbReference type="PANTHER" id="PTHR43278:SF2">
    <property type="entry name" value="IRON-SULFUR FLAVOPROTEIN"/>
    <property type="match status" value="1"/>
</dbReference>
<dbReference type="OrthoDB" id="9805976at2"/>
<dbReference type="EMBL" id="FWXI01000048">
    <property type="protein sequence ID" value="SMD17148.1"/>
    <property type="molecule type" value="Genomic_DNA"/>
</dbReference>
<organism evidence="4 5">
    <name type="scientific">Sporomusa malonica</name>
    <dbReference type="NCBI Taxonomy" id="112901"/>
    <lineage>
        <taxon>Bacteria</taxon>
        <taxon>Bacillati</taxon>
        <taxon>Bacillota</taxon>
        <taxon>Negativicutes</taxon>
        <taxon>Selenomonadales</taxon>
        <taxon>Sporomusaceae</taxon>
        <taxon>Sporomusa</taxon>
    </lineage>
</organism>
<reference evidence="4 5" key="1">
    <citation type="submission" date="2017-04" db="EMBL/GenBank/DDBJ databases">
        <authorList>
            <person name="Afonso C.L."/>
            <person name="Miller P.J."/>
            <person name="Scott M.A."/>
            <person name="Spackman E."/>
            <person name="Goraichik I."/>
            <person name="Dimitrov K.M."/>
            <person name="Suarez D.L."/>
            <person name="Swayne D.E."/>
        </authorList>
    </citation>
    <scope>NUCLEOTIDE SEQUENCE [LARGE SCALE GENOMIC DNA]</scope>
    <source>
        <strain evidence="4 5">DSM 5090</strain>
    </source>
</reference>
<dbReference type="InterPro" id="IPR029039">
    <property type="entry name" value="Flavoprotein-like_sf"/>
</dbReference>
<accession>A0A1W2F6H3</accession>